<proteinExistence type="predicted"/>
<dbReference type="AlphaFoldDB" id="A0A0G0MY73"/>
<feature type="transmembrane region" description="Helical" evidence="8">
    <location>
        <begin position="175"/>
        <end position="205"/>
    </location>
</feature>
<evidence type="ECO:0000313" key="10">
    <source>
        <dbReference type="Proteomes" id="UP000034406"/>
    </source>
</evidence>
<evidence type="ECO:0000256" key="5">
    <source>
        <dbReference type="ARBA" id="ARBA00022692"/>
    </source>
</evidence>
<feature type="transmembrane region" description="Helical" evidence="8">
    <location>
        <begin position="295"/>
        <end position="314"/>
    </location>
</feature>
<feature type="transmembrane region" description="Helical" evidence="8">
    <location>
        <begin position="345"/>
        <end position="361"/>
    </location>
</feature>
<dbReference type="InterPro" id="IPR050297">
    <property type="entry name" value="LipidA_mod_glycosyltrf_83"/>
</dbReference>
<dbReference type="GO" id="GO:0016763">
    <property type="term" value="F:pentosyltransferase activity"/>
    <property type="evidence" value="ECO:0007669"/>
    <property type="project" value="TreeGrafter"/>
</dbReference>
<evidence type="ECO:0000313" key="9">
    <source>
        <dbReference type="EMBL" id="KKQ69871.1"/>
    </source>
</evidence>
<dbReference type="EMBL" id="LBUT01000010">
    <property type="protein sequence ID" value="KKQ69871.1"/>
    <property type="molecule type" value="Genomic_DNA"/>
</dbReference>
<keyword evidence="4" id="KW-0808">Transferase</keyword>
<keyword evidence="5 8" id="KW-0812">Transmembrane</keyword>
<evidence type="ECO:0000256" key="8">
    <source>
        <dbReference type="SAM" id="Phobius"/>
    </source>
</evidence>
<keyword evidence="7 8" id="KW-0472">Membrane</keyword>
<keyword evidence="6 8" id="KW-1133">Transmembrane helix</keyword>
<keyword evidence="3" id="KW-0328">Glycosyltransferase</keyword>
<evidence type="ECO:0000256" key="3">
    <source>
        <dbReference type="ARBA" id="ARBA00022676"/>
    </source>
</evidence>
<reference evidence="9 10" key="1">
    <citation type="journal article" date="2015" name="Nature">
        <title>rRNA introns, odd ribosomes, and small enigmatic genomes across a large radiation of phyla.</title>
        <authorList>
            <person name="Brown C.T."/>
            <person name="Hug L.A."/>
            <person name="Thomas B.C."/>
            <person name="Sharon I."/>
            <person name="Castelle C.J."/>
            <person name="Singh A."/>
            <person name="Wilkins M.J."/>
            <person name="Williams K.H."/>
            <person name="Banfield J.F."/>
        </authorList>
    </citation>
    <scope>NUCLEOTIDE SEQUENCE [LARGE SCALE GENOMIC DNA]</scope>
</reference>
<dbReference type="STRING" id="1618490.US90_C0010G0009"/>
<dbReference type="GO" id="GO:0005886">
    <property type="term" value="C:plasma membrane"/>
    <property type="evidence" value="ECO:0007669"/>
    <property type="project" value="UniProtKB-SubCell"/>
</dbReference>
<feature type="transmembrane region" description="Helical" evidence="8">
    <location>
        <begin position="271"/>
        <end position="289"/>
    </location>
</feature>
<evidence type="ECO:0000256" key="7">
    <source>
        <dbReference type="ARBA" id="ARBA00023136"/>
    </source>
</evidence>
<dbReference type="PANTHER" id="PTHR33908">
    <property type="entry name" value="MANNOSYLTRANSFERASE YKCB-RELATED"/>
    <property type="match status" value="1"/>
</dbReference>
<evidence type="ECO:0000256" key="1">
    <source>
        <dbReference type="ARBA" id="ARBA00004651"/>
    </source>
</evidence>
<evidence type="ECO:0000256" key="4">
    <source>
        <dbReference type="ARBA" id="ARBA00022679"/>
    </source>
</evidence>
<feature type="transmembrane region" description="Helical" evidence="8">
    <location>
        <begin position="321"/>
        <end position="339"/>
    </location>
</feature>
<feature type="transmembrane region" description="Helical" evidence="8">
    <location>
        <begin position="99"/>
        <end position="120"/>
    </location>
</feature>
<keyword evidence="2" id="KW-1003">Cell membrane</keyword>
<accession>A0A0G0MY73</accession>
<dbReference type="GO" id="GO:0009103">
    <property type="term" value="P:lipopolysaccharide biosynthetic process"/>
    <property type="evidence" value="ECO:0007669"/>
    <property type="project" value="UniProtKB-ARBA"/>
</dbReference>
<dbReference type="PANTHER" id="PTHR33908:SF11">
    <property type="entry name" value="MEMBRANE PROTEIN"/>
    <property type="match status" value="1"/>
</dbReference>
<comment type="caution">
    <text evidence="9">The sequence shown here is derived from an EMBL/GenBank/DDBJ whole genome shotgun (WGS) entry which is preliminary data.</text>
</comment>
<feature type="transmembrane region" description="Helical" evidence="8">
    <location>
        <begin position="126"/>
        <end position="147"/>
    </location>
</feature>
<gene>
    <name evidence="9" type="ORF">US90_C0010G0009</name>
</gene>
<feature type="transmembrane region" description="Helical" evidence="8">
    <location>
        <begin position="12"/>
        <end position="30"/>
    </location>
</feature>
<dbReference type="Proteomes" id="UP000034406">
    <property type="component" value="Unassembled WGS sequence"/>
</dbReference>
<evidence type="ECO:0000256" key="6">
    <source>
        <dbReference type="ARBA" id="ARBA00022989"/>
    </source>
</evidence>
<comment type="subcellular location">
    <subcellularLocation>
        <location evidence="1">Cell membrane</location>
        <topology evidence="1">Multi-pass membrane protein</topology>
    </subcellularLocation>
</comment>
<name>A0A0G0MY73_9BACT</name>
<feature type="transmembrane region" description="Helical" evidence="8">
    <location>
        <begin position="212"/>
        <end position="229"/>
    </location>
</feature>
<protein>
    <submittedName>
        <fullName evidence="9">Uncharacterized protein</fullName>
    </submittedName>
</protein>
<evidence type="ECO:0000256" key="2">
    <source>
        <dbReference type="ARBA" id="ARBA00022475"/>
    </source>
</evidence>
<sequence>MLAKKIIKSQYLWLIIIVFFGLVFRFRNFLMLPIDAHAMRQTDTECVAYFLAKGEASMLYPKSCLIRPVDNFEGYFFLEFPAYEAVIALNYRIFGYDILVVRLVNLVLYVLAGVSLWWLVKEWFENKLMALLALFTFSLAPGSIFFLGHAVHPDLFAVFSWLLGIAILLKKKNIFWIILAGLLLGLSVATRPFILIGWPLVIAVLFKKKYKWFEMFCIFGLMLGIYGWWRWWIWKLGVNVVWENWVLSGGEGLFNLGLLKNLIWKNMVGEVMGKAISLMAVIGLVLSLVKKDFKMWPFWGWLAMVPIYWGLVFEGNLTHQYYADVYIVPVVVLAAYGLVHLVKKNVYITVFIIILIIINGWRTSQYYFNDYDKQNIDIANEIEKMVPENKKIIYLYRANSVPLSLAHRQGWIVGEWPTDVGSHAWSVVQMKPLGVDLVVLPKVGYPGLVGEDLRVVLQNLEIVVEGKYIKVYRFK</sequence>
<organism evidence="9 10">
    <name type="scientific">Candidatus Shapirobacteria bacterium GW2011_GWE2_38_30</name>
    <dbReference type="NCBI Taxonomy" id="1618490"/>
    <lineage>
        <taxon>Bacteria</taxon>
        <taxon>Candidatus Shapironibacteriota</taxon>
    </lineage>
</organism>